<evidence type="ECO:0000313" key="3">
    <source>
        <dbReference type="Proteomes" id="UP000249402"/>
    </source>
</evidence>
<evidence type="ECO:0000256" key="1">
    <source>
        <dbReference type="SAM" id="Phobius"/>
    </source>
</evidence>
<reference evidence="2 3" key="1">
    <citation type="submission" date="2018-02" db="EMBL/GenBank/DDBJ databases">
        <title>The genomes of Aspergillus section Nigri reveals drivers in fungal speciation.</title>
        <authorList>
            <consortium name="DOE Joint Genome Institute"/>
            <person name="Vesth T.C."/>
            <person name="Nybo J."/>
            <person name="Theobald S."/>
            <person name="Brandl J."/>
            <person name="Frisvad J.C."/>
            <person name="Nielsen K.F."/>
            <person name="Lyhne E.K."/>
            <person name="Kogle M.E."/>
            <person name="Kuo A."/>
            <person name="Riley R."/>
            <person name="Clum A."/>
            <person name="Nolan M."/>
            <person name="Lipzen A."/>
            <person name="Salamov A."/>
            <person name="Henrissat B."/>
            <person name="Wiebenga A."/>
            <person name="De vries R.P."/>
            <person name="Grigoriev I.V."/>
            <person name="Mortensen U.H."/>
            <person name="Andersen M.R."/>
            <person name="Baker S.E."/>
        </authorList>
    </citation>
    <scope>NUCLEOTIDE SEQUENCE [LARGE SCALE GENOMIC DNA]</scope>
    <source>
        <strain evidence="2 3">CBS 121593</strain>
    </source>
</reference>
<proteinExistence type="predicted"/>
<keyword evidence="3" id="KW-1185">Reference proteome</keyword>
<dbReference type="GeneID" id="37218833"/>
<dbReference type="VEuPathDB" id="FungiDB:BO80DRAFT_176078"/>
<keyword evidence="1" id="KW-0472">Membrane</keyword>
<sequence>MEIDAGYEFLVFHHFRPPRSGDRRSGFDPLAVFGMRSLIGTGVYGRCFGLDFGVSFGRVRLRLGVCLCCGFCSSVFENPFSFFSCCIWRSPAVGSLDQTGLIVPFFFLLLFIFFWGIGSFDSAAIFDINFSSSRDSDLGPSPFSSVFLLFLYQYTLLQRCGV</sequence>
<gene>
    <name evidence="2" type="ORF">BO80DRAFT_176078</name>
</gene>
<feature type="transmembrane region" description="Helical" evidence="1">
    <location>
        <begin position="138"/>
        <end position="157"/>
    </location>
</feature>
<dbReference type="RefSeq" id="XP_025579407.1">
    <property type="nucleotide sequence ID" value="XM_025713968.1"/>
</dbReference>
<dbReference type="Proteomes" id="UP000249402">
    <property type="component" value="Unassembled WGS sequence"/>
</dbReference>
<keyword evidence="1" id="KW-1133">Transmembrane helix</keyword>
<name>A0A395HBK6_9EURO</name>
<dbReference type="AlphaFoldDB" id="A0A395HBK6"/>
<feature type="transmembrane region" description="Helical" evidence="1">
    <location>
        <begin position="99"/>
        <end position="118"/>
    </location>
</feature>
<dbReference type="EMBL" id="KZ824422">
    <property type="protein sequence ID" value="RAL05080.1"/>
    <property type="molecule type" value="Genomic_DNA"/>
</dbReference>
<accession>A0A395HBK6</accession>
<keyword evidence="1" id="KW-0812">Transmembrane</keyword>
<protein>
    <submittedName>
        <fullName evidence="2">Uncharacterized protein</fullName>
    </submittedName>
</protein>
<evidence type="ECO:0000313" key="2">
    <source>
        <dbReference type="EMBL" id="RAL05080.1"/>
    </source>
</evidence>
<organism evidence="2 3">
    <name type="scientific">Aspergillus ibericus CBS 121593</name>
    <dbReference type="NCBI Taxonomy" id="1448316"/>
    <lineage>
        <taxon>Eukaryota</taxon>
        <taxon>Fungi</taxon>
        <taxon>Dikarya</taxon>
        <taxon>Ascomycota</taxon>
        <taxon>Pezizomycotina</taxon>
        <taxon>Eurotiomycetes</taxon>
        <taxon>Eurotiomycetidae</taxon>
        <taxon>Eurotiales</taxon>
        <taxon>Aspergillaceae</taxon>
        <taxon>Aspergillus</taxon>
        <taxon>Aspergillus subgen. Circumdati</taxon>
    </lineage>
</organism>